<evidence type="ECO:0000256" key="5">
    <source>
        <dbReference type="ARBA" id="ARBA00022679"/>
    </source>
</evidence>
<evidence type="ECO:0000256" key="12">
    <source>
        <dbReference type="HAMAP-Rule" id="MF_00111"/>
    </source>
</evidence>
<evidence type="ECO:0000259" key="13">
    <source>
        <dbReference type="Pfam" id="PF00275"/>
    </source>
</evidence>
<dbReference type="EMBL" id="LN650648">
    <property type="protein sequence ID" value="CEI73800.1"/>
    <property type="molecule type" value="Genomic_DNA"/>
</dbReference>
<organism evidence="14 15">
    <name type="scientific">Romboutsia hominis</name>
    <dbReference type="NCBI Taxonomy" id="1507512"/>
    <lineage>
        <taxon>Bacteria</taxon>
        <taxon>Bacillati</taxon>
        <taxon>Bacillota</taxon>
        <taxon>Clostridia</taxon>
        <taxon>Peptostreptococcales</taxon>
        <taxon>Peptostreptococcaceae</taxon>
        <taxon>Romboutsia</taxon>
    </lineage>
</organism>
<proteinExistence type="inferred from homology"/>
<keyword evidence="8 12" id="KW-0131">Cell cycle</keyword>
<comment type="caution">
    <text evidence="12">Lacks conserved residue(s) required for the propagation of feature annotation.</text>
</comment>
<feature type="modified residue" description="2-(S-cysteinyl)pyruvic acid O-phosphothioketal" evidence="12">
    <location>
        <position position="116"/>
    </location>
</feature>
<dbReference type="Proteomes" id="UP000245695">
    <property type="component" value="Chromosome 1"/>
</dbReference>
<dbReference type="GO" id="GO:0005737">
    <property type="term" value="C:cytoplasm"/>
    <property type="evidence" value="ECO:0007669"/>
    <property type="project" value="UniProtKB-SubCell"/>
</dbReference>
<protein>
    <recommendedName>
        <fullName evidence="12">UDP-N-acetylglucosamine 1-carboxyvinyltransferase</fullName>
        <ecNumber evidence="12">2.5.1.7</ecNumber>
    </recommendedName>
    <alternativeName>
        <fullName evidence="12">Enoylpyruvate transferase</fullName>
    </alternativeName>
    <alternativeName>
        <fullName evidence="12">UDP-N-acetylglucosamine enolpyruvyl transferase</fullName>
        <shortName evidence="12">EPT</shortName>
    </alternativeName>
</protein>
<keyword evidence="7 12" id="KW-0573">Peptidoglycan synthesis</keyword>
<evidence type="ECO:0000256" key="4">
    <source>
        <dbReference type="ARBA" id="ARBA00022618"/>
    </source>
</evidence>
<feature type="binding site" evidence="12">
    <location>
        <position position="92"/>
    </location>
    <ligand>
        <name>UDP-N-acetyl-alpha-D-glucosamine</name>
        <dbReference type="ChEBI" id="CHEBI:57705"/>
    </ligand>
</feature>
<dbReference type="GO" id="GO:0071555">
    <property type="term" value="P:cell wall organization"/>
    <property type="evidence" value="ECO:0007669"/>
    <property type="project" value="UniProtKB-KW"/>
</dbReference>
<dbReference type="InterPro" id="IPR005750">
    <property type="entry name" value="UDP_GlcNAc_COvinyl_MurA"/>
</dbReference>
<keyword evidence="15" id="KW-1185">Reference proteome</keyword>
<feature type="binding site" evidence="12">
    <location>
        <begin position="121"/>
        <end position="125"/>
    </location>
    <ligand>
        <name>UDP-N-acetyl-alpha-D-glucosamine</name>
        <dbReference type="ChEBI" id="CHEBI:57705"/>
    </ligand>
</feature>
<gene>
    <name evidence="12" type="primary">murA</name>
    <name evidence="14" type="ORF">FRIFI_2273</name>
</gene>
<dbReference type="AlphaFoldDB" id="A0A2P2BTX4"/>
<comment type="similarity">
    <text evidence="10 12">Belongs to the EPSP synthase family. MurA subfamily.</text>
</comment>
<evidence type="ECO:0000256" key="3">
    <source>
        <dbReference type="ARBA" id="ARBA00022490"/>
    </source>
</evidence>
<dbReference type="EC" id="2.5.1.7" evidence="12"/>
<dbReference type="GO" id="GO:0009252">
    <property type="term" value="P:peptidoglycan biosynthetic process"/>
    <property type="evidence" value="ECO:0007669"/>
    <property type="project" value="UniProtKB-UniRule"/>
</dbReference>
<feature type="binding site" evidence="12">
    <location>
        <position position="305"/>
    </location>
    <ligand>
        <name>UDP-N-acetyl-alpha-D-glucosamine</name>
        <dbReference type="ChEBI" id="CHEBI:57705"/>
    </ligand>
</feature>
<dbReference type="InterPro" id="IPR001986">
    <property type="entry name" value="Enolpyruvate_Tfrase_dom"/>
</dbReference>
<dbReference type="InterPro" id="IPR013792">
    <property type="entry name" value="RNA3'P_cycl/enolpyr_Trfase_a/b"/>
</dbReference>
<dbReference type="GO" id="GO:0008760">
    <property type="term" value="F:UDP-N-acetylglucosamine 1-carboxyvinyltransferase activity"/>
    <property type="evidence" value="ECO:0007669"/>
    <property type="project" value="UniProtKB-UniRule"/>
</dbReference>
<dbReference type="GO" id="GO:0019277">
    <property type="term" value="P:UDP-N-acetylgalactosamine biosynthetic process"/>
    <property type="evidence" value="ECO:0007669"/>
    <property type="project" value="InterPro"/>
</dbReference>
<evidence type="ECO:0000256" key="9">
    <source>
        <dbReference type="ARBA" id="ARBA00023316"/>
    </source>
</evidence>
<dbReference type="InterPro" id="IPR050068">
    <property type="entry name" value="MurA_subfamily"/>
</dbReference>
<comment type="pathway">
    <text evidence="2 12">Cell wall biogenesis; peptidoglycan biosynthesis.</text>
</comment>
<keyword evidence="3 12" id="KW-0963">Cytoplasm</keyword>
<comment type="subcellular location">
    <subcellularLocation>
        <location evidence="1 12">Cytoplasm</location>
    </subcellularLocation>
</comment>
<evidence type="ECO:0000256" key="10">
    <source>
        <dbReference type="ARBA" id="ARBA00038367"/>
    </source>
</evidence>
<evidence type="ECO:0000256" key="11">
    <source>
        <dbReference type="ARBA" id="ARBA00047527"/>
    </source>
</evidence>
<evidence type="ECO:0000256" key="8">
    <source>
        <dbReference type="ARBA" id="ARBA00023306"/>
    </source>
</evidence>
<sequence>MSKYIIKGGNKIEGKLSIRGAKNAILPIMAATILNESVSIIHNVPDISDVHFMIKILESIGCKVSYSDGTLIVDSSFADQVEIEECYVRKMRSSIIIMGAMIGRFDYTKISYPGGCAIGSRPIDLHLKALKKLGIRIEEDEGFIKCYKDSLEGNIINFEFPSVGATENAILAAVKATGITKIYNAAREPEIEDLQNFLNKMGAKVKGAGTNYIEIEGVKKLRRVEHDVIPDRIAIGTYMIASALTNGKLEVDNVVISHMEPISDKLRSAGCEIEYKNGGLLLKPPSKIKSIDLVRTSPHPGFPTDMQAQLMTFMTLSDGISVFHETIFENRFMHCAELTRLGANIKYITENICMIKGVEKLRSAKVKSPDLRGGAALVLAALTIPQETEISNIYHIERGYENIEDILTRLGANILKIEEIEK</sequence>
<dbReference type="PANTHER" id="PTHR43783:SF1">
    <property type="entry name" value="UDP-N-ACETYLGLUCOSAMINE 1-CARBOXYVINYLTRANSFERASE"/>
    <property type="match status" value="1"/>
</dbReference>
<dbReference type="GO" id="GO:0051301">
    <property type="term" value="P:cell division"/>
    <property type="evidence" value="ECO:0007669"/>
    <property type="project" value="UniProtKB-KW"/>
</dbReference>
<dbReference type="Gene3D" id="3.65.10.10">
    <property type="entry name" value="Enolpyruvate transferase domain"/>
    <property type="match status" value="2"/>
</dbReference>
<accession>A0A2P2BTX4</accession>
<reference evidence="14 15" key="1">
    <citation type="submission" date="2014-09" db="EMBL/GenBank/DDBJ databases">
        <authorList>
            <person name="Hornung B.V."/>
        </authorList>
    </citation>
    <scope>NUCLEOTIDE SEQUENCE [LARGE SCALE GENOMIC DNA]</scope>
    <source>
        <strain evidence="14 15">FRIFI</strain>
    </source>
</reference>
<feature type="binding site" evidence="12">
    <location>
        <begin position="22"/>
        <end position="23"/>
    </location>
    <ligand>
        <name>phosphoenolpyruvate</name>
        <dbReference type="ChEBI" id="CHEBI:58702"/>
    </ligand>
</feature>
<keyword evidence="5 12" id="KW-0808">Transferase</keyword>
<evidence type="ECO:0000256" key="2">
    <source>
        <dbReference type="ARBA" id="ARBA00004752"/>
    </source>
</evidence>
<keyword evidence="9 12" id="KW-0961">Cell wall biogenesis/degradation</keyword>
<name>A0A2P2BTX4_9FIRM</name>
<dbReference type="GO" id="GO:0008360">
    <property type="term" value="P:regulation of cell shape"/>
    <property type="evidence" value="ECO:0007669"/>
    <property type="project" value="UniProtKB-KW"/>
</dbReference>
<dbReference type="KEGG" id="rhom:FRIFI_2273"/>
<evidence type="ECO:0000256" key="6">
    <source>
        <dbReference type="ARBA" id="ARBA00022960"/>
    </source>
</evidence>
<dbReference type="HAMAP" id="MF_00111">
    <property type="entry name" value="MurA"/>
    <property type="match status" value="1"/>
</dbReference>
<evidence type="ECO:0000313" key="14">
    <source>
        <dbReference type="EMBL" id="CEI73800.1"/>
    </source>
</evidence>
<dbReference type="NCBIfam" id="NF006873">
    <property type="entry name" value="PRK09369.1"/>
    <property type="match status" value="1"/>
</dbReference>
<evidence type="ECO:0000313" key="15">
    <source>
        <dbReference type="Proteomes" id="UP000245695"/>
    </source>
</evidence>
<dbReference type="CDD" id="cd01555">
    <property type="entry name" value="UdpNAET"/>
    <property type="match status" value="1"/>
</dbReference>
<feature type="binding site" evidence="12">
    <location>
        <position position="327"/>
    </location>
    <ligand>
        <name>UDP-N-acetyl-alpha-D-glucosamine</name>
        <dbReference type="ChEBI" id="CHEBI:57705"/>
    </ligand>
</feature>
<feature type="domain" description="Enolpyruvate transferase" evidence="13">
    <location>
        <begin position="7"/>
        <end position="407"/>
    </location>
</feature>
<comment type="function">
    <text evidence="12">Cell wall formation. Adds enolpyruvyl to UDP-N-acetylglucosamine.</text>
</comment>
<evidence type="ECO:0000256" key="7">
    <source>
        <dbReference type="ARBA" id="ARBA00022984"/>
    </source>
</evidence>
<keyword evidence="12" id="KW-0670">Pyruvate</keyword>
<dbReference type="PANTHER" id="PTHR43783">
    <property type="entry name" value="UDP-N-ACETYLGLUCOSAMINE 1-CARBOXYVINYLTRANSFERASE"/>
    <property type="match status" value="1"/>
</dbReference>
<evidence type="ECO:0000256" key="1">
    <source>
        <dbReference type="ARBA" id="ARBA00004496"/>
    </source>
</evidence>
<dbReference type="SUPFAM" id="SSF55205">
    <property type="entry name" value="EPT/RTPC-like"/>
    <property type="match status" value="1"/>
</dbReference>
<dbReference type="NCBIfam" id="TIGR01072">
    <property type="entry name" value="murA"/>
    <property type="match status" value="1"/>
</dbReference>
<dbReference type="RefSeq" id="WP_166505899.1">
    <property type="nucleotide sequence ID" value="NZ_JAKNTL010000007.1"/>
</dbReference>
<dbReference type="UniPathway" id="UPA00219"/>
<keyword evidence="4 12" id="KW-0132">Cell division</keyword>
<feature type="active site" description="Proton donor" evidence="12">
    <location>
        <position position="116"/>
    </location>
</feature>
<dbReference type="Pfam" id="PF00275">
    <property type="entry name" value="EPSP_synthase"/>
    <property type="match status" value="1"/>
</dbReference>
<dbReference type="InterPro" id="IPR036968">
    <property type="entry name" value="Enolpyruvate_Tfrase_sf"/>
</dbReference>
<comment type="catalytic activity">
    <reaction evidence="11 12">
        <text>phosphoenolpyruvate + UDP-N-acetyl-alpha-D-glucosamine = UDP-N-acetyl-3-O-(1-carboxyvinyl)-alpha-D-glucosamine + phosphate</text>
        <dbReference type="Rhea" id="RHEA:18681"/>
        <dbReference type="ChEBI" id="CHEBI:43474"/>
        <dbReference type="ChEBI" id="CHEBI:57705"/>
        <dbReference type="ChEBI" id="CHEBI:58702"/>
        <dbReference type="ChEBI" id="CHEBI:68483"/>
        <dbReference type="EC" id="2.5.1.7"/>
    </reaction>
</comment>
<keyword evidence="6 12" id="KW-0133">Cell shape</keyword>